<proteinExistence type="predicted"/>
<dbReference type="GeneID" id="26099131"/>
<keyword evidence="4" id="KW-1185">Reference proteome</keyword>
<reference evidence="2 4" key="2">
    <citation type="submission" date="2017-05" db="EMBL/GenBank/DDBJ databases">
        <title>The draft genome of the hyperthermophilic archaeon 'Pyrodictium delaneyi strain Hulk', an iron and nitrate reducer, reveals the capacity for sulfate reduction.</title>
        <authorList>
            <person name="Demey L.M."/>
            <person name="Miller C."/>
            <person name="Manzella M."/>
            <person name="Reguera G."/>
            <person name="Kashefi K."/>
        </authorList>
    </citation>
    <scope>NUCLEOTIDE SEQUENCE [LARGE SCALE GENOMIC DNA]</scope>
    <source>
        <strain evidence="2 4">Hulk</strain>
    </source>
</reference>
<name>A0A0P0N2K7_9CREN</name>
<evidence type="ECO:0000313" key="2">
    <source>
        <dbReference type="EMBL" id="OWJ55528.1"/>
    </source>
</evidence>
<dbReference type="KEGG" id="pdl:Pyrde_0792"/>
<organism evidence="1 3">
    <name type="scientific">Pyrodictium delaneyi</name>
    <dbReference type="NCBI Taxonomy" id="1273541"/>
    <lineage>
        <taxon>Archaea</taxon>
        <taxon>Thermoproteota</taxon>
        <taxon>Thermoprotei</taxon>
        <taxon>Desulfurococcales</taxon>
        <taxon>Pyrodictiaceae</taxon>
        <taxon>Pyrodictium</taxon>
    </lineage>
</organism>
<sequence length="194" mass="22321">MVHRSEALVSPWRKIELDIEQPVILSDGLYNVCLLVSSNGSGEQNLQLAYLAVEPIPGKRLVDEPRHYVRALLLAHDEELDNLRQILEKLPYRFRDLIEKLRRSDLALLDTTNRLLVRYGFLSSPPGPKIVYVPEPHRVLVFMRDLEPFLERIAALPNNDWANIIARALARCRELHPTGITYVFDEGDGIKFRC</sequence>
<dbReference type="STRING" id="1273541.Pyrde_0792"/>
<reference evidence="1 3" key="1">
    <citation type="submission" date="2015-10" db="EMBL/GenBank/DDBJ databases">
        <title>Complete genome sequence of hyperthermophilic archaeon Pyrodictium delaneyi Su06.</title>
        <authorList>
            <person name="Jung J.-H."/>
            <person name="Lin J."/>
            <person name="Holden J.F."/>
            <person name="Park C.-S."/>
        </authorList>
    </citation>
    <scope>NUCLEOTIDE SEQUENCE [LARGE SCALE GENOMIC DNA]</scope>
    <source>
        <strain evidence="1 3">Su06</strain>
    </source>
</reference>
<dbReference type="Proteomes" id="UP000058613">
    <property type="component" value="Chromosome"/>
</dbReference>
<gene>
    <name evidence="2" type="ORF">Pdsh_01690</name>
    <name evidence="1" type="ORF">Pyrde_0792</name>
</gene>
<protein>
    <submittedName>
        <fullName evidence="1">Uncharacterized protein</fullName>
    </submittedName>
</protein>
<evidence type="ECO:0000313" key="1">
    <source>
        <dbReference type="EMBL" id="ALL00842.1"/>
    </source>
</evidence>
<dbReference type="EMBL" id="CP013011">
    <property type="protein sequence ID" value="ALL00842.1"/>
    <property type="molecule type" value="Genomic_DNA"/>
</dbReference>
<evidence type="ECO:0000313" key="4">
    <source>
        <dbReference type="Proteomes" id="UP000196694"/>
    </source>
</evidence>
<evidence type="ECO:0000313" key="3">
    <source>
        <dbReference type="Proteomes" id="UP000058613"/>
    </source>
</evidence>
<dbReference type="RefSeq" id="WP_055408436.1">
    <property type="nucleotide sequence ID" value="NZ_CP013011.1"/>
</dbReference>
<accession>A0A0P0N2K7</accession>
<dbReference type="Proteomes" id="UP000196694">
    <property type="component" value="Unassembled WGS sequence"/>
</dbReference>
<dbReference type="AlphaFoldDB" id="A0A0P0N2K7"/>
<dbReference type="EMBL" id="NCQP01000001">
    <property type="protein sequence ID" value="OWJ55528.1"/>
    <property type="molecule type" value="Genomic_DNA"/>
</dbReference>